<dbReference type="Proteomes" id="UP000322225">
    <property type="component" value="Chromosome 4"/>
</dbReference>
<name>A0A5M6BNV1_9TREE</name>
<dbReference type="InterPro" id="IPR019808">
    <property type="entry name" value="Histidine_triad_CS"/>
</dbReference>
<reference evidence="1" key="2">
    <citation type="submission" date="2024-01" db="EMBL/GenBank/DDBJ databases">
        <title>Comparative genomics of Cryptococcus and Kwoniella reveals pathogenesis evolution and contrasting modes of karyotype evolution via chromosome fusion or intercentromeric recombination.</title>
        <authorList>
            <person name="Coelho M.A."/>
            <person name="David-Palma M."/>
            <person name="Shea T."/>
            <person name="Bowers K."/>
            <person name="McGinley-Smith S."/>
            <person name="Mohammad A.W."/>
            <person name="Gnirke A."/>
            <person name="Yurkov A.M."/>
            <person name="Nowrousian M."/>
            <person name="Sun S."/>
            <person name="Cuomo C.A."/>
            <person name="Heitman J."/>
        </authorList>
    </citation>
    <scope>NUCLEOTIDE SEQUENCE</scope>
    <source>
        <strain evidence="1">CBS 12478</strain>
    </source>
</reference>
<protein>
    <submittedName>
        <fullName evidence="1">Uncharacterized protein</fullName>
    </submittedName>
</protein>
<dbReference type="PROSITE" id="PS00892">
    <property type="entry name" value="HIT_1"/>
    <property type="match status" value="1"/>
</dbReference>
<dbReference type="PANTHER" id="PTHR46648:SF1">
    <property type="entry name" value="ADENOSINE 5'-MONOPHOSPHORAMIDASE HNT1"/>
    <property type="match status" value="1"/>
</dbReference>
<dbReference type="Gene3D" id="3.30.428.10">
    <property type="entry name" value="HIT-like"/>
    <property type="match status" value="1"/>
</dbReference>
<accession>A0A5M6BNV1</accession>
<dbReference type="KEGG" id="ksn:43592412"/>
<evidence type="ECO:0000313" key="1">
    <source>
        <dbReference type="EMBL" id="WWD18229.1"/>
    </source>
</evidence>
<dbReference type="RefSeq" id="XP_031857502.1">
    <property type="nucleotide sequence ID" value="XM_032008240.1"/>
</dbReference>
<dbReference type="OrthoDB" id="672793at2759"/>
<gene>
    <name evidence="1" type="ORF">CI109_102679</name>
</gene>
<dbReference type="InterPro" id="IPR011146">
    <property type="entry name" value="HIT-like"/>
</dbReference>
<keyword evidence="2" id="KW-1185">Reference proteome</keyword>
<dbReference type="InterPro" id="IPR001310">
    <property type="entry name" value="Histidine_triad_HIT"/>
</dbReference>
<dbReference type="AlphaFoldDB" id="A0A5M6BNV1"/>
<dbReference type="GO" id="GO:0009117">
    <property type="term" value="P:nucleotide metabolic process"/>
    <property type="evidence" value="ECO:0007669"/>
    <property type="project" value="TreeGrafter"/>
</dbReference>
<evidence type="ECO:0000313" key="2">
    <source>
        <dbReference type="Proteomes" id="UP000322225"/>
    </source>
</evidence>
<dbReference type="PROSITE" id="PS51084">
    <property type="entry name" value="HIT_2"/>
    <property type="match status" value="1"/>
</dbReference>
<dbReference type="SUPFAM" id="SSF54197">
    <property type="entry name" value="HIT-like"/>
    <property type="match status" value="1"/>
</dbReference>
<sequence length="140" mass="15394">MASLASCIFCKIVKGEIPSMKLLETETIFAFMDIGPIAKGHCLVIPKHHAAKLTDLPDDQMGDILPAVKKLAIATGAENYNILQNNGRAAHQEVDHVHFHIIPKPAEAGDKEGLIIGWPTQRNLSKDDISKIFEEMKSKL</sequence>
<organism evidence="1 2">
    <name type="scientific">Kwoniella shandongensis</name>
    <dbReference type="NCBI Taxonomy" id="1734106"/>
    <lineage>
        <taxon>Eukaryota</taxon>
        <taxon>Fungi</taxon>
        <taxon>Dikarya</taxon>
        <taxon>Basidiomycota</taxon>
        <taxon>Agaricomycotina</taxon>
        <taxon>Tremellomycetes</taxon>
        <taxon>Tremellales</taxon>
        <taxon>Cryptococcaceae</taxon>
        <taxon>Kwoniella</taxon>
    </lineage>
</organism>
<dbReference type="InterPro" id="IPR039384">
    <property type="entry name" value="HINT"/>
</dbReference>
<dbReference type="InterPro" id="IPR036265">
    <property type="entry name" value="HIT-like_sf"/>
</dbReference>
<dbReference type="GeneID" id="43592412"/>
<dbReference type="PANTHER" id="PTHR46648">
    <property type="entry name" value="HIT FAMILY PROTEIN 1"/>
    <property type="match status" value="1"/>
</dbReference>
<reference evidence="1" key="1">
    <citation type="submission" date="2017-08" db="EMBL/GenBank/DDBJ databases">
        <authorList>
            <person name="Cuomo C."/>
            <person name="Billmyre B."/>
            <person name="Heitman J."/>
        </authorList>
    </citation>
    <scope>NUCLEOTIDE SEQUENCE</scope>
    <source>
        <strain evidence="1">CBS 12478</strain>
    </source>
</reference>
<dbReference type="EMBL" id="CP144054">
    <property type="protein sequence ID" value="WWD18229.1"/>
    <property type="molecule type" value="Genomic_DNA"/>
</dbReference>
<dbReference type="CDD" id="cd01277">
    <property type="entry name" value="HINT_subgroup"/>
    <property type="match status" value="1"/>
</dbReference>
<dbReference type="GO" id="GO:0003824">
    <property type="term" value="F:catalytic activity"/>
    <property type="evidence" value="ECO:0007669"/>
    <property type="project" value="InterPro"/>
</dbReference>
<dbReference type="PRINTS" id="PR00332">
    <property type="entry name" value="HISTRIAD"/>
</dbReference>
<dbReference type="Pfam" id="PF01230">
    <property type="entry name" value="HIT"/>
    <property type="match status" value="1"/>
</dbReference>
<proteinExistence type="predicted"/>